<dbReference type="HOGENOM" id="CLU_392582_0_0_1"/>
<evidence type="ECO:0000256" key="2">
    <source>
        <dbReference type="ARBA" id="ARBA00022490"/>
    </source>
</evidence>
<dbReference type="GeneID" id="7825990"/>
<dbReference type="OrthoDB" id="49058at2759"/>
<evidence type="ECO:0000256" key="1">
    <source>
        <dbReference type="ARBA" id="ARBA00004300"/>
    </source>
</evidence>
<accession>Q23RG9</accession>
<dbReference type="InterPro" id="IPR032396">
    <property type="entry name" value="SAS-6_N"/>
</dbReference>
<protein>
    <submittedName>
        <fullName evidence="9">Spindle assembly abnormal-like protein, putative</fullName>
    </submittedName>
</protein>
<keyword evidence="3 6" id="KW-0175">Coiled coil</keyword>
<dbReference type="AlphaFoldDB" id="Q23RG9"/>
<feature type="coiled-coil region" evidence="6">
    <location>
        <begin position="218"/>
        <end position="531"/>
    </location>
</feature>
<evidence type="ECO:0000256" key="5">
    <source>
        <dbReference type="ARBA" id="ARBA00023306"/>
    </source>
</evidence>
<dbReference type="eggNOG" id="ENOG502QQ4W">
    <property type="taxonomic scope" value="Eukaryota"/>
</dbReference>
<dbReference type="InParanoid" id="Q23RG9"/>
<keyword evidence="4" id="KW-0206">Cytoskeleton</keyword>
<feature type="region of interest" description="Disordered" evidence="7">
    <location>
        <begin position="1"/>
        <end position="35"/>
    </location>
</feature>
<feature type="domain" description="Spindle assembly abnormal protein 6 N-terminal" evidence="8">
    <location>
        <begin position="78"/>
        <end position="209"/>
    </location>
</feature>
<proteinExistence type="predicted"/>
<sequence length="703" mass="81713">MDSLSQKSGRSQQQNYSHQQTPARNLNGSYQNQHQIQNNDFQSSQKQKYEKNLNQSGFIQPISVHPLQSDGFQQPKDIYDNQITMKLKSHEREDQLTCLNLKIILNPGNNIHGQVLQMELTDELNQLFLYILQLSETDFLQVKNDQNLIVDFNGFPTKLIELLELSLNSNKEDKIQFACVFEIKSNGEGFLKITEMNQFKTLVHLALKFRCANDEVLKNYLANKLTKEQNENEELRIKNSRIEEQLQDSQNKNEELNQQLARFQQEREQQEEQLRLESSKKLHLQKEEYLQRESELRNTYESKHQLIQERLEKQIQDLQNQVQSLQKQNSDLNEVKLNLDSSVRELQSKNKVNEKELDIVNKEIQTLRLDNKNLDSVRFAQEKKITELTVKIESLEKQIIDKDQLISSSKSLNSNNEDQKKMLEKELNEKNQSIDKLEKKLEQCKVEIEKGNDVIDKIREALEKKKKKQKQKEAIILQQEQNIQNLQNSIDTLNRQIIEIQREKDNSEIKVKELQTANSDLKTKIQESQKVLEQNQSMIQYLNNQLNNTRPNIPTGLSSTLAGQTSSAYRPNYAATSTISHTKYGTYANNFGGEDRYTQDHPRSHTPLSYSQKNNNPLQYTNLYSQSLNQGATYHLTKSPLTKDFDYDNEEKGQENHTNLNTKYTATLGGQRNSNSFSVNNTISAVGEGNIVPIKYRDPTKNQ</sequence>
<evidence type="ECO:0000256" key="3">
    <source>
        <dbReference type="ARBA" id="ARBA00023054"/>
    </source>
</evidence>
<dbReference type="CDD" id="cd10142">
    <property type="entry name" value="HD_SAS6_N"/>
    <property type="match status" value="1"/>
</dbReference>
<evidence type="ECO:0000256" key="7">
    <source>
        <dbReference type="SAM" id="MobiDB-lite"/>
    </source>
</evidence>
<dbReference type="Gene3D" id="2.170.210.20">
    <property type="entry name" value="Spindle assembly abnormal protein 6, N-terminal domain"/>
    <property type="match status" value="1"/>
</dbReference>
<keyword evidence="2" id="KW-0963">Cytoplasm</keyword>
<feature type="compositionally biased region" description="Polar residues" evidence="7">
    <location>
        <begin position="606"/>
        <end position="615"/>
    </location>
</feature>
<comment type="subcellular location">
    <subcellularLocation>
        <location evidence="1">Cytoplasm</location>
        <location evidence="1">Cytoskeleton</location>
        <location evidence="1">Microtubule organizing center</location>
        <location evidence="1">Centrosome</location>
    </subcellularLocation>
</comment>
<evidence type="ECO:0000259" key="8">
    <source>
        <dbReference type="Pfam" id="PF16531"/>
    </source>
</evidence>
<reference evidence="10" key="1">
    <citation type="journal article" date="2006" name="PLoS Biol.">
        <title>Macronuclear genome sequence of the ciliate Tetrahymena thermophila, a model eukaryote.</title>
        <authorList>
            <person name="Eisen J.A."/>
            <person name="Coyne R.S."/>
            <person name="Wu M."/>
            <person name="Wu D."/>
            <person name="Thiagarajan M."/>
            <person name="Wortman J.R."/>
            <person name="Badger J.H."/>
            <person name="Ren Q."/>
            <person name="Amedeo P."/>
            <person name="Jones K.M."/>
            <person name="Tallon L.J."/>
            <person name="Delcher A.L."/>
            <person name="Salzberg S.L."/>
            <person name="Silva J.C."/>
            <person name="Haas B.J."/>
            <person name="Majoros W.H."/>
            <person name="Farzad M."/>
            <person name="Carlton J.M."/>
            <person name="Smith R.K. Jr."/>
            <person name="Garg J."/>
            <person name="Pearlman R.E."/>
            <person name="Karrer K.M."/>
            <person name="Sun L."/>
            <person name="Manning G."/>
            <person name="Elde N.C."/>
            <person name="Turkewitz A.P."/>
            <person name="Asai D.J."/>
            <person name="Wilkes D.E."/>
            <person name="Wang Y."/>
            <person name="Cai H."/>
            <person name="Collins K."/>
            <person name="Stewart B.A."/>
            <person name="Lee S.R."/>
            <person name="Wilamowska K."/>
            <person name="Weinberg Z."/>
            <person name="Ruzzo W.L."/>
            <person name="Wloga D."/>
            <person name="Gaertig J."/>
            <person name="Frankel J."/>
            <person name="Tsao C.-C."/>
            <person name="Gorovsky M.A."/>
            <person name="Keeling P.J."/>
            <person name="Waller R.F."/>
            <person name="Patron N.J."/>
            <person name="Cherry J.M."/>
            <person name="Stover N.A."/>
            <person name="Krieger C.J."/>
            <person name="del Toro C."/>
            <person name="Ryder H.F."/>
            <person name="Williamson S.C."/>
            <person name="Barbeau R.A."/>
            <person name="Hamilton E.P."/>
            <person name="Orias E."/>
        </authorList>
    </citation>
    <scope>NUCLEOTIDE SEQUENCE [LARGE SCALE GENOMIC DNA]</scope>
    <source>
        <strain evidence="10">SB210</strain>
    </source>
</reference>
<dbReference type="PANTHER" id="PTHR44281">
    <property type="entry name" value="SPINDLE ASSEMBLY ABNORMAL PROTEIN 6 HOMOLOG"/>
    <property type="match status" value="1"/>
</dbReference>
<evidence type="ECO:0000256" key="4">
    <source>
        <dbReference type="ARBA" id="ARBA00023212"/>
    </source>
</evidence>
<dbReference type="PANTHER" id="PTHR44281:SF2">
    <property type="entry name" value="SPINDLE ASSEMBLY ABNORMAL PROTEIN 6 HOMOLOG"/>
    <property type="match status" value="1"/>
</dbReference>
<keyword evidence="10" id="KW-1185">Reference proteome</keyword>
<keyword evidence="5" id="KW-0131">Cell cycle</keyword>
<evidence type="ECO:0000313" key="10">
    <source>
        <dbReference type="Proteomes" id="UP000009168"/>
    </source>
</evidence>
<dbReference type="InterPro" id="IPR038558">
    <property type="entry name" value="SAS-6_N_sf"/>
</dbReference>
<dbReference type="EMBL" id="GG662644">
    <property type="protein sequence ID" value="EAR99079.1"/>
    <property type="molecule type" value="Genomic_DNA"/>
</dbReference>
<feature type="region of interest" description="Disordered" evidence="7">
    <location>
        <begin position="593"/>
        <end position="615"/>
    </location>
</feature>
<dbReference type="RefSeq" id="XP_001019324.1">
    <property type="nucleotide sequence ID" value="XM_001019324.3"/>
</dbReference>
<dbReference type="GO" id="GO:0005813">
    <property type="term" value="C:centrosome"/>
    <property type="evidence" value="ECO:0007669"/>
    <property type="project" value="UniProtKB-SubCell"/>
</dbReference>
<evidence type="ECO:0000313" key="9">
    <source>
        <dbReference type="EMBL" id="EAR99079.1"/>
    </source>
</evidence>
<name>Q23RG9_TETTS</name>
<dbReference type="Pfam" id="PF16531">
    <property type="entry name" value="SAS-6_N"/>
    <property type="match status" value="1"/>
</dbReference>
<organism evidence="9 10">
    <name type="scientific">Tetrahymena thermophila (strain SB210)</name>
    <dbReference type="NCBI Taxonomy" id="312017"/>
    <lineage>
        <taxon>Eukaryota</taxon>
        <taxon>Sar</taxon>
        <taxon>Alveolata</taxon>
        <taxon>Ciliophora</taxon>
        <taxon>Intramacronucleata</taxon>
        <taxon>Oligohymenophorea</taxon>
        <taxon>Hymenostomatida</taxon>
        <taxon>Tetrahymenina</taxon>
        <taxon>Tetrahymenidae</taxon>
        <taxon>Tetrahymena</taxon>
    </lineage>
</organism>
<dbReference type="STRING" id="312017.Q23RG9"/>
<feature type="compositionally biased region" description="Basic and acidic residues" evidence="7">
    <location>
        <begin position="593"/>
        <end position="603"/>
    </location>
</feature>
<evidence type="ECO:0000256" key="6">
    <source>
        <dbReference type="SAM" id="Coils"/>
    </source>
</evidence>
<dbReference type="KEGG" id="tet:TTHERM_00388200"/>
<dbReference type="Proteomes" id="UP000009168">
    <property type="component" value="Unassembled WGS sequence"/>
</dbReference>
<dbReference type="OMA" id="KHDSMES"/>
<gene>
    <name evidence="9" type="ORF">TTHERM_00388200</name>
</gene>